<evidence type="ECO:0000313" key="5">
    <source>
        <dbReference type="Proteomes" id="UP001517247"/>
    </source>
</evidence>
<dbReference type="PANTHER" id="PTHR43080">
    <property type="entry name" value="CBS DOMAIN-CONTAINING PROTEIN CBSX3, MITOCHONDRIAL"/>
    <property type="match status" value="1"/>
</dbReference>
<comment type="caution">
    <text evidence="4">The sequence shown here is derived from an EMBL/GenBank/DDBJ whole genome shotgun (WGS) entry which is preliminary data.</text>
</comment>
<dbReference type="RefSeq" id="WP_138724722.1">
    <property type="nucleotide sequence ID" value="NZ_SSHJ02000010.1"/>
</dbReference>
<feature type="domain" description="CBS" evidence="3">
    <location>
        <begin position="85"/>
        <end position="140"/>
    </location>
</feature>
<evidence type="ECO:0000256" key="2">
    <source>
        <dbReference type="PROSITE-ProRule" id="PRU00703"/>
    </source>
</evidence>
<name>A0ABW9JAN3_9SPHI</name>
<accession>A0ABW9JAN3</accession>
<sequence>MRQRVPIAEIMTKNVVVAQVSDSLKHISNLLKKHNIKHLPVLSGRTLVGIISKTDILRLSFADIYESKDDIDETVFETLRTEQVMVHNPTTVDVRDTVKEVADLMSKAEFHALPVLAQGKIAGIISSADLIKYLLAPCHH</sequence>
<proteinExistence type="predicted"/>
<keyword evidence="5" id="KW-1185">Reference proteome</keyword>
<evidence type="ECO:0000259" key="3">
    <source>
        <dbReference type="PROSITE" id="PS51371"/>
    </source>
</evidence>
<dbReference type="PANTHER" id="PTHR43080:SF2">
    <property type="entry name" value="CBS DOMAIN-CONTAINING PROTEIN"/>
    <property type="match status" value="1"/>
</dbReference>
<evidence type="ECO:0000313" key="4">
    <source>
        <dbReference type="EMBL" id="MFN0257636.1"/>
    </source>
</evidence>
<reference evidence="4 5" key="1">
    <citation type="submission" date="2024-12" db="EMBL/GenBank/DDBJ databases">
        <authorList>
            <person name="Hu S."/>
        </authorList>
    </citation>
    <scope>NUCLEOTIDE SEQUENCE [LARGE SCALE GENOMIC DNA]</scope>
    <source>
        <strain evidence="4 5">THG-T11</strain>
    </source>
</reference>
<dbReference type="SUPFAM" id="SSF54631">
    <property type="entry name" value="CBS-domain pair"/>
    <property type="match status" value="1"/>
</dbReference>
<dbReference type="PROSITE" id="PS51371">
    <property type="entry name" value="CBS"/>
    <property type="match status" value="2"/>
</dbReference>
<keyword evidence="1 2" id="KW-0129">CBS domain</keyword>
<feature type="domain" description="CBS" evidence="3">
    <location>
        <begin position="11"/>
        <end position="67"/>
    </location>
</feature>
<dbReference type="Gene3D" id="3.10.580.10">
    <property type="entry name" value="CBS-domain"/>
    <property type="match status" value="1"/>
</dbReference>
<evidence type="ECO:0000256" key="1">
    <source>
        <dbReference type="ARBA" id="ARBA00023122"/>
    </source>
</evidence>
<dbReference type="InterPro" id="IPR051257">
    <property type="entry name" value="Diverse_CBS-Domain"/>
</dbReference>
<dbReference type="EMBL" id="SSHJ02000010">
    <property type="protein sequence ID" value="MFN0257636.1"/>
    <property type="molecule type" value="Genomic_DNA"/>
</dbReference>
<dbReference type="InterPro" id="IPR000644">
    <property type="entry name" value="CBS_dom"/>
</dbReference>
<dbReference type="InterPro" id="IPR046342">
    <property type="entry name" value="CBS_dom_sf"/>
</dbReference>
<gene>
    <name evidence="4" type="ORF">E6A44_018775</name>
</gene>
<dbReference type="SMART" id="SM00116">
    <property type="entry name" value="CBS"/>
    <property type="match status" value="2"/>
</dbReference>
<dbReference type="Proteomes" id="UP001517247">
    <property type="component" value="Unassembled WGS sequence"/>
</dbReference>
<organism evidence="4 5">
    <name type="scientific">Pedobacter ureilyticus</name>
    <dbReference type="NCBI Taxonomy" id="1393051"/>
    <lineage>
        <taxon>Bacteria</taxon>
        <taxon>Pseudomonadati</taxon>
        <taxon>Bacteroidota</taxon>
        <taxon>Sphingobacteriia</taxon>
        <taxon>Sphingobacteriales</taxon>
        <taxon>Sphingobacteriaceae</taxon>
        <taxon>Pedobacter</taxon>
    </lineage>
</organism>
<protein>
    <submittedName>
        <fullName evidence="4">CBS domain-containing protein</fullName>
    </submittedName>
</protein>
<dbReference type="Pfam" id="PF00571">
    <property type="entry name" value="CBS"/>
    <property type="match status" value="2"/>
</dbReference>